<dbReference type="Proteomes" id="UP000697127">
    <property type="component" value="Unassembled WGS sequence"/>
</dbReference>
<comment type="subcellular location">
    <subcellularLocation>
        <location evidence="5">Preautophagosomal structure membrane</location>
        <topology evidence="5">Peripheral membrane protein</topology>
    </subcellularLocation>
    <subcellularLocation>
        <location evidence="5">Vacuole membrane</location>
        <topology evidence="5">Peripheral membrane protein</topology>
    </subcellularLocation>
    <text evidence="5">During pexophagy, accumulates in the vacuolar membrane region, where the peroxisomes contact the vacuole.</text>
</comment>
<feature type="coiled-coil region" evidence="6">
    <location>
        <begin position="853"/>
        <end position="1008"/>
    </location>
</feature>
<keyword evidence="10" id="KW-1185">Reference proteome</keyword>
<evidence type="ECO:0000313" key="10">
    <source>
        <dbReference type="Proteomes" id="UP000697127"/>
    </source>
</evidence>
<keyword evidence="5" id="KW-0472">Membrane</keyword>
<feature type="domain" description="Autophagy-related protein 11 C-terminal" evidence="8">
    <location>
        <begin position="1223"/>
        <end position="1364"/>
    </location>
</feature>
<evidence type="ECO:0000256" key="1">
    <source>
        <dbReference type="ARBA" id="ARBA00009729"/>
    </source>
</evidence>
<keyword evidence="5" id="KW-0813">Transport</keyword>
<evidence type="ECO:0000256" key="3">
    <source>
        <dbReference type="ARBA" id="ARBA00023006"/>
    </source>
</evidence>
<sequence>MNSSVSNFNFQGNDPYSTALISTFLKGSTMIDPNKSDSSNSQTGLSIYNAFTGTKIVAPFNIFTNMESFKVYIAQALKIDVEKLFLLTPLGIKLKYSMIVHEQINELFVFDRKFFIPGLIKVDKSEMAVKELLLTLKNDEQIFMIKPRDSPLSVSNIDSFISKVEILLNNNNKKNNSEIIINSTDLDFDSLRLLLSLVKRNSGWSSALLSDMRSALYNNIYYHDYKIVENILRALNSLIQYFSNIFISLEREFNQVLDKFSNMNKNSLADKWEICFKLLEKITFSYTDKKTKKIKNILLSELIDLDKTLLSAQNSKRLSKEINQYLIKLKDIIETDIMKQKEKIINEYESYKSLYLKLEWDISEKESMEKSNQIYKQLEKTVGEMSKQFDNLPSFEELITTSNNLSTHLSQDSISKLNLLIESYKSQSRNFVPKITNLANNLYNIQNKYSEVREELQRKIISNTLISIVRIQLLVRDANMILTQEIFSRINLMKNDELQLSFVADIPVLFGIWVITTLSSIKHKTSLKKLLRKTNEVMEMLTFLEKKNKTKWLQDFIDGIGAEKVDVMFLNNLDYKNKFIIGNLLQTQLISINEKEKILEAPVVKRQSSEPNNYLAPFNKMFLNFNKNNKTNFETNIDADTSDDSNFDDLLNRCNISYFEELLTYITMNDVLQYLKNLENADYDPNLILELKNYMKNIGIEPSNITKANNNNNEHGIVFQSSNFEDLGSFDFNDAHYIKIFKTFIKSFESDGIIIDIKTKNSKIENSKIESSKIENLIDDSSLVNIYKERVQKLENLLHEKRFQNFNDKWSQLNNQILKLDNIDSIKFNEDQVFDSNTGVLGRKTIKMPPIHYSEKIQRLEDENKELKDIVNEYKRSQTGEEVEKLKKKIEMQKVQIKNYQTKIEDVNSTVNDKDKLINELRQQITQLLKEKSDVINENKKLNLNINELNTFNKDLLENMSNKENELLNENQLNQQEKNHLKLRIEELLEIKNQYDSVIEKMKETDENVCNALSILSFAFIKLKDLSNITFKNLETFCLILEMMGLLLIEDNNKMDIKRVKGLKYIKKERFLKLHGSEKIENLDVVNDEKKGEREKEEEEQEDDDTLFFEIVASNLPGDYKNTIDWVPDMEDKIKELKEMSCFVNTFNNKDEDESEEGEGEDNDDDEDNKTSKIKEIEETLESINRYDLKLKSIIDIYSEQEIELKYQDFKKNTNIERNLILSRVHKRFEDVESLARKLQKEKVQFKLDIKNLNKKISQQLVLRNFQKNDLVLFLKTLVPILVSDDNNKLNKPNQPWAVFNIGYPNYYLKYKSFDDISKLEQKEWFVGRIKNIEEFIVTVENKDSPDGNPFNLSVGTKWFFVVTKEEVGGGSVL</sequence>
<evidence type="ECO:0000313" key="9">
    <source>
        <dbReference type="EMBL" id="KAG0688426.1"/>
    </source>
</evidence>
<dbReference type="GO" id="GO:0060090">
    <property type="term" value="F:molecular adaptor activity"/>
    <property type="evidence" value="ECO:0007669"/>
    <property type="project" value="TreeGrafter"/>
</dbReference>
<dbReference type="GO" id="GO:0019901">
    <property type="term" value="F:protein kinase binding"/>
    <property type="evidence" value="ECO:0007669"/>
    <property type="project" value="TreeGrafter"/>
</dbReference>
<dbReference type="GO" id="GO:0034727">
    <property type="term" value="P:piecemeal microautophagy of the nucleus"/>
    <property type="evidence" value="ECO:0007669"/>
    <property type="project" value="TreeGrafter"/>
</dbReference>
<keyword evidence="5" id="KW-0926">Vacuole</keyword>
<dbReference type="PANTHER" id="PTHR13222">
    <property type="entry name" value="RB1-INDUCIBLE COILED-COIL"/>
    <property type="match status" value="1"/>
</dbReference>
<dbReference type="GO" id="GO:0000045">
    <property type="term" value="P:autophagosome assembly"/>
    <property type="evidence" value="ECO:0007669"/>
    <property type="project" value="UniProtKB-UniRule"/>
</dbReference>
<evidence type="ECO:0000256" key="4">
    <source>
        <dbReference type="ARBA" id="ARBA00023054"/>
    </source>
</evidence>
<dbReference type="GO" id="GO:0005774">
    <property type="term" value="C:vacuolar membrane"/>
    <property type="evidence" value="ECO:0007669"/>
    <property type="project" value="UniProtKB-SubCell"/>
</dbReference>
<dbReference type="PANTHER" id="PTHR13222:SF1">
    <property type="entry name" value="RB1-INDUCIBLE COILED-COIL PROTEIN 1"/>
    <property type="match status" value="1"/>
</dbReference>
<dbReference type="GO" id="GO:1903599">
    <property type="term" value="P:positive regulation of autophagy of mitochondrion"/>
    <property type="evidence" value="ECO:0007669"/>
    <property type="project" value="UniProtKB-UniRule"/>
</dbReference>
<comment type="subunit">
    <text evidence="5">Homodimer.</text>
</comment>
<comment type="similarity">
    <text evidence="1 5">Belongs to the ATG11 family.</text>
</comment>
<protein>
    <recommendedName>
        <fullName evidence="2 5">Autophagy-related protein 11</fullName>
    </recommendedName>
</protein>
<accession>A0A9P7BF03</accession>
<name>A0A9P7BF03_9ASCO</name>
<dbReference type="InterPro" id="IPR040040">
    <property type="entry name" value="ATG11"/>
</dbReference>
<reference evidence="9" key="1">
    <citation type="submission" date="2020-11" db="EMBL/GenBank/DDBJ databases">
        <title>Kefir isolates.</title>
        <authorList>
            <person name="Marcisauskas S."/>
            <person name="Kim Y."/>
            <person name="Blasche S."/>
        </authorList>
    </citation>
    <scope>NUCLEOTIDE SEQUENCE</scope>
    <source>
        <strain evidence="9">Olga-1</strain>
    </source>
</reference>
<proteinExistence type="inferred from homology"/>
<dbReference type="GO" id="GO:0000422">
    <property type="term" value="P:autophagy of mitochondrion"/>
    <property type="evidence" value="ECO:0007669"/>
    <property type="project" value="TreeGrafter"/>
</dbReference>
<feature type="coiled-coil region" evidence="6">
    <location>
        <begin position="1222"/>
        <end position="1256"/>
    </location>
</feature>
<keyword evidence="4 6" id="KW-0175">Coiled coil</keyword>
<dbReference type="GO" id="GO:0061709">
    <property type="term" value="P:reticulophagy"/>
    <property type="evidence" value="ECO:0007669"/>
    <property type="project" value="TreeGrafter"/>
</dbReference>
<dbReference type="GO" id="GO:0034045">
    <property type="term" value="C:phagophore assembly site membrane"/>
    <property type="evidence" value="ECO:0007669"/>
    <property type="project" value="UniProtKB-SubCell"/>
</dbReference>
<dbReference type="Pfam" id="PF10377">
    <property type="entry name" value="ATG11"/>
    <property type="match status" value="1"/>
</dbReference>
<evidence type="ECO:0000256" key="7">
    <source>
        <dbReference type="SAM" id="MobiDB-lite"/>
    </source>
</evidence>
<organism evidence="9 10">
    <name type="scientific">Pichia californica</name>
    <dbReference type="NCBI Taxonomy" id="460514"/>
    <lineage>
        <taxon>Eukaryota</taxon>
        <taxon>Fungi</taxon>
        <taxon>Dikarya</taxon>
        <taxon>Ascomycota</taxon>
        <taxon>Saccharomycotina</taxon>
        <taxon>Pichiomycetes</taxon>
        <taxon>Pichiales</taxon>
        <taxon>Pichiaceae</taxon>
        <taxon>Pichia</taxon>
    </lineage>
</organism>
<keyword evidence="3 5" id="KW-0072">Autophagy</keyword>
<evidence type="ECO:0000259" key="8">
    <source>
        <dbReference type="Pfam" id="PF10377"/>
    </source>
</evidence>
<gene>
    <name evidence="9" type="primary">ATG11</name>
    <name evidence="9" type="ORF">C6P40_001007</name>
</gene>
<evidence type="ECO:0000256" key="5">
    <source>
        <dbReference type="RuleBase" id="RU367075"/>
    </source>
</evidence>
<dbReference type="GO" id="GO:0015031">
    <property type="term" value="P:protein transport"/>
    <property type="evidence" value="ECO:0007669"/>
    <property type="project" value="UniProtKB-KW"/>
</dbReference>
<evidence type="ECO:0000256" key="6">
    <source>
        <dbReference type="SAM" id="Coils"/>
    </source>
</evidence>
<dbReference type="GO" id="GO:0034517">
    <property type="term" value="P:ribophagy"/>
    <property type="evidence" value="ECO:0007669"/>
    <property type="project" value="TreeGrafter"/>
</dbReference>
<comment type="caution">
    <text evidence="9">The sequence shown here is derived from an EMBL/GenBank/DDBJ whole genome shotgun (WGS) entry which is preliminary data.</text>
</comment>
<feature type="region of interest" description="Disordered" evidence="7">
    <location>
        <begin position="1148"/>
        <end position="1172"/>
    </location>
</feature>
<feature type="compositionally biased region" description="Acidic residues" evidence="7">
    <location>
        <begin position="1151"/>
        <end position="1168"/>
    </location>
</feature>
<dbReference type="GO" id="GO:1990316">
    <property type="term" value="C:Atg1/ULK1 kinase complex"/>
    <property type="evidence" value="ECO:0007669"/>
    <property type="project" value="TreeGrafter"/>
</dbReference>
<comment type="function">
    <text evidence="5">Involved in cytoplasm to vacuole transport (Cvt), pexophagy, mitophagy and nucleophagy. Recruits mitochondria for their selective degradation via autophagy (mitophagy) during starvation. Works as scaffold proteins that recruit ATG proteins to the pre-autophagosome (PAS), the site of vesicle/autophagosome formation. Required for the Cvt vesicles completion.</text>
</comment>
<keyword evidence="5" id="KW-0653">Protein transport</keyword>
<dbReference type="InterPro" id="IPR019460">
    <property type="entry name" value="Atg11_C"/>
</dbReference>
<evidence type="ECO:0000256" key="2">
    <source>
        <dbReference type="ARBA" id="ARBA00013804"/>
    </source>
</evidence>
<dbReference type="EMBL" id="PUHW01000153">
    <property type="protein sequence ID" value="KAG0688426.1"/>
    <property type="molecule type" value="Genomic_DNA"/>
</dbReference>